<evidence type="ECO:0000256" key="1">
    <source>
        <dbReference type="ARBA" id="ARBA00004613"/>
    </source>
</evidence>
<dbReference type="InterPro" id="IPR033906">
    <property type="entry name" value="Lipase_N"/>
</dbReference>
<dbReference type="SUPFAM" id="SSF53474">
    <property type="entry name" value="alpha/beta-Hydrolases"/>
    <property type="match status" value="1"/>
</dbReference>
<dbReference type="InterPro" id="IPR013818">
    <property type="entry name" value="Lipase"/>
</dbReference>
<dbReference type="AlphaFoldDB" id="A0A8D8BCU5"/>
<accession>A0A8D8BCU5</accession>
<dbReference type="CDD" id="cd00707">
    <property type="entry name" value="Pancreat_lipase_like"/>
    <property type="match status" value="1"/>
</dbReference>
<dbReference type="PANTHER" id="PTHR11610">
    <property type="entry name" value="LIPASE"/>
    <property type="match status" value="1"/>
</dbReference>
<dbReference type="Pfam" id="PF00151">
    <property type="entry name" value="Lipase"/>
    <property type="match status" value="1"/>
</dbReference>
<keyword evidence="3" id="KW-0964">Secreted</keyword>
<proteinExistence type="inferred from homology"/>
<dbReference type="GO" id="GO:0016042">
    <property type="term" value="P:lipid catabolic process"/>
    <property type="evidence" value="ECO:0007669"/>
    <property type="project" value="TreeGrafter"/>
</dbReference>
<comment type="subcellular location">
    <subcellularLocation>
        <location evidence="1">Secreted</location>
    </subcellularLocation>
</comment>
<evidence type="ECO:0000259" key="5">
    <source>
        <dbReference type="Pfam" id="PF00151"/>
    </source>
</evidence>
<sequence>MEVSNSTGFLLQTMLLMANHQWNNSLYNAIHNVSSSDGAGNVTLTEENTRCYGVYGCFPLTYPWVDEKRPLAYHPRSPAQVDVRFPVFNKPVREHPRFIDINDPDDVKNLGIRANEAIYFVTHGYIESGDRPWVSIATVAPLVASRRITTIHNRVLLQIKGFVDTFLEHDPKSTVVIIDWRRASTPPYTQCVADIRLVGAICAHVIHMLYQELGMRNLDKVHLLGHSLGAHTCGYVGYYLQRDFGLKLGRITGMDPAEPMFSDTDPIVRLDTSDAKFVDIIHTDATPWVQRWPRPGGLGMYQSIGHVDFYPNGGSNQAGCGDAIEKFIQKNDDSFFWGFQEFFGCNHLRCHQLYTDAIAQRCPFVGIGCESYEKFLAGDCFECDVDGHYCVDFGPNAWKSYRRLIENGVMVEPRPIRAYMITGDGVPFCRTHFKVTLVLSDSEESLMHGGEIGKMSLEFLGEVRNRTQRMEFSKDPLYFEPGKNYSAVMAGKDVGLPRKALVSWEYKTNPLNPLTWRLLAAPRVYVAYIVVQTLEHRSRQVFCPLQQAAVQADRDNEFRADYCSN</sequence>
<organism evidence="6">
    <name type="scientific">Culex pipiens</name>
    <name type="common">House mosquito</name>
    <dbReference type="NCBI Taxonomy" id="7175"/>
    <lineage>
        <taxon>Eukaryota</taxon>
        <taxon>Metazoa</taxon>
        <taxon>Ecdysozoa</taxon>
        <taxon>Arthropoda</taxon>
        <taxon>Hexapoda</taxon>
        <taxon>Insecta</taxon>
        <taxon>Pterygota</taxon>
        <taxon>Neoptera</taxon>
        <taxon>Endopterygota</taxon>
        <taxon>Diptera</taxon>
        <taxon>Nematocera</taxon>
        <taxon>Culicoidea</taxon>
        <taxon>Culicidae</taxon>
        <taxon>Culicinae</taxon>
        <taxon>Culicini</taxon>
        <taxon>Culex</taxon>
        <taxon>Culex</taxon>
    </lineage>
</organism>
<evidence type="ECO:0000256" key="4">
    <source>
        <dbReference type="RuleBase" id="RU004262"/>
    </source>
</evidence>
<feature type="domain" description="Lipase" evidence="5">
    <location>
        <begin position="51"/>
        <end position="392"/>
    </location>
</feature>
<dbReference type="GO" id="GO:0016298">
    <property type="term" value="F:lipase activity"/>
    <property type="evidence" value="ECO:0007669"/>
    <property type="project" value="InterPro"/>
</dbReference>
<comment type="similarity">
    <text evidence="2 4">Belongs to the AB hydrolase superfamily. Lipase family.</text>
</comment>
<protein>
    <submittedName>
        <fullName evidence="6">Pancreatic lipase-related protein 2</fullName>
    </submittedName>
</protein>
<evidence type="ECO:0000256" key="2">
    <source>
        <dbReference type="ARBA" id="ARBA00010701"/>
    </source>
</evidence>
<dbReference type="InterPro" id="IPR000734">
    <property type="entry name" value="TAG_lipase"/>
</dbReference>
<dbReference type="Gene3D" id="3.40.50.1820">
    <property type="entry name" value="alpha/beta hydrolase"/>
    <property type="match status" value="1"/>
</dbReference>
<name>A0A8D8BCU5_CULPI</name>
<reference evidence="6" key="1">
    <citation type="submission" date="2021-05" db="EMBL/GenBank/DDBJ databases">
        <authorList>
            <person name="Alioto T."/>
            <person name="Alioto T."/>
            <person name="Gomez Garrido J."/>
        </authorList>
    </citation>
    <scope>NUCLEOTIDE SEQUENCE</scope>
</reference>
<evidence type="ECO:0000313" key="6">
    <source>
        <dbReference type="EMBL" id="CAG6469221.1"/>
    </source>
</evidence>
<dbReference type="GO" id="GO:0005615">
    <property type="term" value="C:extracellular space"/>
    <property type="evidence" value="ECO:0007669"/>
    <property type="project" value="TreeGrafter"/>
</dbReference>
<dbReference type="PANTHER" id="PTHR11610:SF185">
    <property type="entry name" value="LD47264P"/>
    <property type="match status" value="1"/>
</dbReference>
<dbReference type="InterPro" id="IPR029058">
    <property type="entry name" value="AB_hydrolase_fold"/>
</dbReference>
<evidence type="ECO:0000256" key="3">
    <source>
        <dbReference type="ARBA" id="ARBA00022525"/>
    </source>
</evidence>
<dbReference type="EMBL" id="HBUE01062420">
    <property type="protein sequence ID" value="CAG6469221.1"/>
    <property type="molecule type" value="Transcribed_RNA"/>
</dbReference>